<comment type="catalytic activity">
    <reaction evidence="8 9">
        <text>a 6-O-methyl-2'-deoxyguanosine in DNA + L-cysteinyl-[protein] = S-methyl-L-cysteinyl-[protein] + a 2'-deoxyguanosine in DNA</text>
        <dbReference type="Rhea" id="RHEA:24000"/>
        <dbReference type="Rhea" id="RHEA-COMP:10131"/>
        <dbReference type="Rhea" id="RHEA-COMP:10132"/>
        <dbReference type="Rhea" id="RHEA-COMP:11367"/>
        <dbReference type="Rhea" id="RHEA-COMP:11368"/>
        <dbReference type="ChEBI" id="CHEBI:29950"/>
        <dbReference type="ChEBI" id="CHEBI:82612"/>
        <dbReference type="ChEBI" id="CHEBI:85445"/>
        <dbReference type="ChEBI" id="CHEBI:85448"/>
        <dbReference type="EC" id="2.1.1.63"/>
    </reaction>
</comment>
<protein>
    <recommendedName>
        <fullName evidence="9">Methylated-DNA--protein-cysteine methyltransferase</fullName>
        <ecNumber evidence="9">2.1.1.63</ecNumber>
    </recommendedName>
    <alternativeName>
        <fullName evidence="9">6-O-methylguanine-DNA methyltransferase</fullName>
        <shortName evidence="9">MGMT</shortName>
    </alternativeName>
    <alternativeName>
        <fullName evidence="9">O-6-methylguanine-DNA-alkyltransferase</fullName>
    </alternativeName>
</protein>
<proteinExistence type="inferred from homology"/>
<comment type="subcellular location">
    <subcellularLocation>
        <location evidence="9">Cytoplasm</location>
    </subcellularLocation>
</comment>
<evidence type="ECO:0000256" key="6">
    <source>
        <dbReference type="ARBA" id="ARBA00022763"/>
    </source>
</evidence>
<keyword evidence="5 9" id="KW-0808">Transferase</keyword>
<dbReference type="Proteomes" id="UP000786989">
    <property type="component" value="Unassembled WGS sequence"/>
</dbReference>
<keyword evidence="7 9" id="KW-0234">DNA repair</keyword>
<dbReference type="PROSITE" id="PS00374">
    <property type="entry name" value="MGMT"/>
    <property type="match status" value="1"/>
</dbReference>
<evidence type="ECO:0000256" key="8">
    <source>
        <dbReference type="ARBA" id="ARBA00049348"/>
    </source>
</evidence>
<dbReference type="EC" id="2.1.1.63" evidence="9"/>
<evidence type="ECO:0000259" key="11">
    <source>
        <dbReference type="Pfam" id="PF02870"/>
    </source>
</evidence>
<sequence length="157" mass="17198">MNYFVYTMPLGRLTIVASENGLTQILFGPQIIEGVTKRPSALTNTAATQLQEYFAGKRHVFDLPLDPKGTEFQLKVWEELKKIPYGEVRTYAQIAEAVGSPKGFRAVGLANNKNPLPIVVPCHRVIGAGGKLVGYAAGIKIKRYLLELEGVNVDALK</sequence>
<dbReference type="InterPro" id="IPR036388">
    <property type="entry name" value="WH-like_DNA-bd_sf"/>
</dbReference>
<comment type="similarity">
    <text evidence="2 9">Belongs to the MGMT family.</text>
</comment>
<dbReference type="Pfam" id="PF01035">
    <property type="entry name" value="DNA_binding_1"/>
    <property type="match status" value="1"/>
</dbReference>
<keyword evidence="14" id="KW-1185">Reference proteome</keyword>
<dbReference type="EMBL" id="DYWI01000056">
    <property type="protein sequence ID" value="HJF65182.1"/>
    <property type="molecule type" value="Genomic_DNA"/>
</dbReference>
<comment type="catalytic activity">
    <reaction evidence="1 9">
        <text>a 4-O-methyl-thymidine in DNA + L-cysteinyl-[protein] = a thymidine in DNA + S-methyl-L-cysteinyl-[protein]</text>
        <dbReference type="Rhea" id="RHEA:53428"/>
        <dbReference type="Rhea" id="RHEA-COMP:10131"/>
        <dbReference type="Rhea" id="RHEA-COMP:10132"/>
        <dbReference type="Rhea" id="RHEA-COMP:13555"/>
        <dbReference type="Rhea" id="RHEA-COMP:13556"/>
        <dbReference type="ChEBI" id="CHEBI:29950"/>
        <dbReference type="ChEBI" id="CHEBI:82612"/>
        <dbReference type="ChEBI" id="CHEBI:137386"/>
        <dbReference type="ChEBI" id="CHEBI:137387"/>
        <dbReference type="EC" id="2.1.1.63"/>
    </reaction>
</comment>
<dbReference type="AlphaFoldDB" id="A0A3N0B1M4"/>
<comment type="miscellaneous">
    <text evidence="9">This enzyme catalyzes only one turnover and therefore is not strictly catalytic. According to one definition, an enzyme is a biocatalyst that acts repeatedly and over many reaction cycles.</text>
</comment>
<dbReference type="InterPro" id="IPR008332">
    <property type="entry name" value="MethylG_MeTrfase_N"/>
</dbReference>
<dbReference type="GO" id="GO:0032259">
    <property type="term" value="P:methylation"/>
    <property type="evidence" value="ECO:0007669"/>
    <property type="project" value="UniProtKB-KW"/>
</dbReference>
<comment type="function">
    <text evidence="9">Involved in the cellular defense against the biological effects of O6-methylguanine (O6-MeG) and O4-methylthymine (O4-MeT) in DNA. Repairs the methylated nucleobase in DNA by stoichiometrically transferring the methyl group to a cysteine residue in the enzyme. This is a suicide reaction: the enzyme is irreversibly inactivated.</text>
</comment>
<dbReference type="Pfam" id="PF02870">
    <property type="entry name" value="Methyltransf_1N"/>
    <property type="match status" value="1"/>
</dbReference>
<evidence type="ECO:0000256" key="5">
    <source>
        <dbReference type="ARBA" id="ARBA00022679"/>
    </source>
</evidence>
<dbReference type="RefSeq" id="WP_123208327.1">
    <property type="nucleotide sequence ID" value="NZ_JBHTHO010000001.1"/>
</dbReference>
<evidence type="ECO:0000313" key="13">
    <source>
        <dbReference type="EMBL" id="RNL41043.1"/>
    </source>
</evidence>
<evidence type="ECO:0000259" key="10">
    <source>
        <dbReference type="Pfam" id="PF01035"/>
    </source>
</evidence>
<dbReference type="PANTHER" id="PTHR10815:SF5">
    <property type="entry name" value="METHYLATED-DNA--PROTEIN-CYSTEINE METHYLTRANSFERASE"/>
    <property type="match status" value="1"/>
</dbReference>
<feature type="domain" description="Methylguanine DNA methyltransferase ribonuclease-like" evidence="11">
    <location>
        <begin position="2"/>
        <end position="67"/>
    </location>
</feature>
<dbReference type="InterPro" id="IPR036631">
    <property type="entry name" value="MGMT_N_sf"/>
</dbReference>
<feature type="domain" description="Methylated-DNA-[protein]-cysteine S-methyltransferase DNA binding" evidence="10">
    <location>
        <begin position="71"/>
        <end position="151"/>
    </location>
</feature>
<dbReference type="Proteomes" id="UP000269591">
    <property type="component" value="Unassembled WGS sequence"/>
</dbReference>
<organism evidence="13 14">
    <name type="scientific">Slackia equolifaciens</name>
    <dbReference type="NCBI Taxonomy" id="498718"/>
    <lineage>
        <taxon>Bacteria</taxon>
        <taxon>Bacillati</taxon>
        <taxon>Actinomycetota</taxon>
        <taxon>Coriobacteriia</taxon>
        <taxon>Eggerthellales</taxon>
        <taxon>Eggerthellaceae</taxon>
        <taxon>Slackia</taxon>
    </lineage>
</organism>
<comment type="caution">
    <text evidence="13">The sequence shown here is derived from an EMBL/GenBank/DDBJ whole genome shotgun (WGS) entry which is preliminary data.</text>
</comment>
<dbReference type="InterPro" id="IPR023546">
    <property type="entry name" value="MGMT"/>
</dbReference>
<feature type="active site" description="Nucleophile; methyl group acceptor" evidence="9">
    <location>
        <position position="122"/>
    </location>
</feature>
<dbReference type="NCBIfam" id="TIGR00589">
    <property type="entry name" value="ogt"/>
    <property type="match status" value="1"/>
</dbReference>
<evidence type="ECO:0000256" key="9">
    <source>
        <dbReference type="HAMAP-Rule" id="MF_00772"/>
    </source>
</evidence>
<dbReference type="GO" id="GO:0005737">
    <property type="term" value="C:cytoplasm"/>
    <property type="evidence" value="ECO:0007669"/>
    <property type="project" value="UniProtKB-SubCell"/>
</dbReference>
<dbReference type="OrthoDB" id="9811249at2"/>
<evidence type="ECO:0000256" key="2">
    <source>
        <dbReference type="ARBA" id="ARBA00008711"/>
    </source>
</evidence>
<evidence type="ECO:0000313" key="14">
    <source>
        <dbReference type="Proteomes" id="UP000269591"/>
    </source>
</evidence>
<dbReference type="PANTHER" id="PTHR10815">
    <property type="entry name" value="METHYLATED-DNA--PROTEIN-CYSTEINE METHYLTRANSFERASE"/>
    <property type="match status" value="1"/>
</dbReference>
<evidence type="ECO:0000256" key="3">
    <source>
        <dbReference type="ARBA" id="ARBA00022490"/>
    </source>
</evidence>
<keyword evidence="4 9" id="KW-0489">Methyltransferase</keyword>
<dbReference type="CDD" id="cd06445">
    <property type="entry name" value="ATase"/>
    <property type="match status" value="1"/>
</dbReference>
<dbReference type="GO" id="GO:0003908">
    <property type="term" value="F:methylated-DNA-[protein]-cysteine S-methyltransferase activity"/>
    <property type="evidence" value="ECO:0007669"/>
    <property type="project" value="UniProtKB-UniRule"/>
</dbReference>
<dbReference type="Gene3D" id="3.30.160.70">
    <property type="entry name" value="Methylated DNA-protein cysteine methyltransferase domain"/>
    <property type="match status" value="1"/>
</dbReference>
<reference evidence="14" key="1">
    <citation type="submission" date="2018-05" db="EMBL/GenBank/DDBJ databases">
        <title>Genome Sequencing of selected type strains of the family Eggerthellaceae.</title>
        <authorList>
            <person name="Danylec N."/>
            <person name="Stoll D.A."/>
            <person name="Doetsch A."/>
            <person name="Huch M."/>
        </authorList>
    </citation>
    <scope>NUCLEOTIDE SEQUENCE [LARGE SCALE GENOMIC DNA]</scope>
    <source>
        <strain evidence="14">DSM 24851</strain>
    </source>
</reference>
<accession>A0A3N0B1M4</accession>
<dbReference type="GO" id="GO:0006307">
    <property type="term" value="P:DNA alkylation repair"/>
    <property type="evidence" value="ECO:0007669"/>
    <property type="project" value="UniProtKB-UniRule"/>
</dbReference>
<name>A0A3N0B1M4_9ACTN</name>
<evidence type="ECO:0000256" key="4">
    <source>
        <dbReference type="ARBA" id="ARBA00022603"/>
    </source>
</evidence>
<keyword evidence="6 9" id="KW-0227">DNA damage</keyword>
<dbReference type="HAMAP" id="MF_00772">
    <property type="entry name" value="OGT"/>
    <property type="match status" value="1"/>
</dbReference>
<reference evidence="13" key="2">
    <citation type="journal article" date="2019" name="Microbiol. Resour. Announc.">
        <title>Draft Genome Sequences of Type Strains of Gordonibacter faecihominis, Paraeggerthella hongkongensis, Parvibacter caecicola,Slackia equolifaciens, Slackia faecicanis, and Slackia isoflavoniconvertens.</title>
        <authorList>
            <person name="Danylec N."/>
            <person name="Stoll D.A."/>
            <person name="Dotsch A."/>
            <person name="Huch M."/>
        </authorList>
    </citation>
    <scope>NUCLEOTIDE SEQUENCE</scope>
    <source>
        <strain evidence="13">DSM 24851</strain>
    </source>
</reference>
<keyword evidence="3 9" id="KW-0963">Cytoplasm</keyword>
<dbReference type="InterPro" id="IPR001497">
    <property type="entry name" value="MethylDNA_cys_MeTrfase_AS"/>
</dbReference>
<dbReference type="SUPFAM" id="SSF46767">
    <property type="entry name" value="Methylated DNA-protein cysteine methyltransferase, C-terminal domain"/>
    <property type="match status" value="1"/>
</dbReference>
<evidence type="ECO:0000256" key="1">
    <source>
        <dbReference type="ARBA" id="ARBA00001286"/>
    </source>
</evidence>
<evidence type="ECO:0000256" key="7">
    <source>
        <dbReference type="ARBA" id="ARBA00023204"/>
    </source>
</evidence>
<gene>
    <name evidence="13" type="ORF">DMP06_03355</name>
    <name evidence="12" type="ORF">K8U77_03575</name>
</gene>
<dbReference type="Gene3D" id="1.10.10.10">
    <property type="entry name" value="Winged helix-like DNA-binding domain superfamily/Winged helix DNA-binding domain"/>
    <property type="match status" value="1"/>
</dbReference>
<reference evidence="12" key="3">
    <citation type="journal article" date="2021" name="PeerJ">
        <title>Extensive microbial diversity within the chicken gut microbiome revealed by metagenomics and culture.</title>
        <authorList>
            <person name="Gilroy R."/>
            <person name="Ravi A."/>
            <person name="Getino M."/>
            <person name="Pursley I."/>
            <person name="Horton D.L."/>
            <person name="Alikhan N.F."/>
            <person name="Baker D."/>
            <person name="Gharbi K."/>
            <person name="Hall N."/>
            <person name="Watson M."/>
            <person name="Adriaenssens E.M."/>
            <person name="Foster-Nyarko E."/>
            <person name="Jarju S."/>
            <person name="Secka A."/>
            <person name="Antonio M."/>
            <person name="Oren A."/>
            <person name="Chaudhuri R.R."/>
            <person name="La Ragione R."/>
            <person name="Hildebrand F."/>
            <person name="Pallen M.J."/>
        </authorList>
    </citation>
    <scope>NUCLEOTIDE SEQUENCE</scope>
    <source>
        <strain evidence="12">ChiGjej6B6-11269</strain>
    </source>
</reference>
<dbReference type="EMBL" id="QIBX01000003">
    <property type="protein sequence ID" value="RNL41043.1"/>
    <property type="molecule type" value="Genomic_DNA"/>
</dbReference>
<dbReference type="SUPFAM" id="SSF53155">
    <property type="entry name" value="Methylated DNA-protein cysteine methyltransferase domain"/>
    <property type="match status" value="1"/>
</dbReference>
<reference evidence="12" key="4">
    <citation type="submission" date="2021-09" db="EMBL/GenBank/DDBJ databases">
        <authorList>
            <person name="Gilroy R."/>
        </authorList>
    </citation>
    <scope>NUCLEOTIDE SEQUENCE</scope>
    <source>
        <strain evidence="12">ChiGjej6B6-11269</strain>
    </source>
</reference>
<dbReference type="InterPro" id="IPR014048">
    <property type="entry name" value="MethylDNA_cys_MeTrfase_DNA-bd"/>
</dbReference>
<dbReference type="FunFam" id="1.10.10.10:FF:000214">
    <property type="entry name" value="Methylated-DNA--protein-cysteine methyltransferase"/>
    <property type="match status" value="1"/>
</dbReference>
<dbReference type="InterPro" id="IPR036217">
    <property type="entry name" value="MethylDNA_cys_MeTrfase_DNAb"/>
</dbReference>
<evidence type="ECO:0000313" key="12">
    <source>
        <dbReference type="EMBL" id="HJF65182.1"/>
    </source>
</evidence>